<dbReference type="FunFam" id="3.40.50.200:FF:000006">
    <property type="entry name" value="Subtilisin-like protease SBT1.5"/>
    <property type="match status" value="1"/>
</dbReference>
<dbReference type="CDD" id="cd04852">
    <property type="entry name" value="Peptidases_S8_3"/>
    <property type="match status" value="1"/>
</dbReference>
<dbReference type="PRINTS" id="PR00723">
    <property type="entry name" value="SUBTILISIN"/>
</dbReference>
<reference evidence="12 13" key="1">
    <citation type="submission" date="2024-11" db="EMBL/GenBank/DDBJ databases">
        <title>A near-complete genome assembly of Cinchona calisaya.</title>
        <authorList>
            <person name="Lian D.C."/>
            <person name="Zhao X.W."/>
            <person name="Wei L."/>
        </authorList>
    </citation>
    <scope>NUCLEOTIDE SEQUENCE [LARGE SCALE GENOMIC DNA]</scope>
    <source>
        <tissue evidence="12">Nenye</tissue>
    </source>
</reference>
<dbReference type="GO" id="GO:0004252">
    <property type="term" value="F:serine-type endopeptidase activity"/>
    <property type="evidence" value="ECO:0007669"/>
    <property type="project" value="UniProtKB-UniRule"/>
</dbReference>
<gene>
    <name evidence="12" type="ORF">ACH5RR_016128</name>
</gene>
<evidence type="ECO:0000256" key="8">
    <source>
        <dbReference type="SAM" id="SignalP"/>
    </source>
</evidence>
<dbReference type="InterPro" id="IPR010259">
    <property type="entry name" value="S8pro/Inhibitor_I9"/>
</dbReference>
<evidence type="ECO:0000259" key="11">
    <source>
        <dbReference type="Pfam" id="PF17766"/>
    </source>
</evidence>
<evidence type="ECO:0000256" key="7">
    <source>
        <dbReference type="PROSITE-ProRule" id="PRU01240"/>
    </source>
</evidence>
<dbReference type="Gene3D" id="3.50.30.30">
    <property type="match status" value="1"/>
</dbReference>
<dbReference type="PROSITE" id="PS00138">
    <property type="entry name" value="SUBTILASE_SER"/>
    <property type="match status" value="1"/>
</dbReference>
<dbReference type="InterPro" id="IPR041469">
    <property type="entry name" value="Subtilisin-like_FN3"/>
</dbReference>
<feature type="active site" description="Charge relay system" evidence="6 7">
    <location>
        <position position="555"/>
    </location>
</feature>
<evidence type="ECO:0000256" key="1">
    <source>
        <dbReference type="ARBA" id="ARBA00011073"/>
    </source>
</evidence>
<dbReference type="Gene3D" id="2.60.40.2310">
    <property type="match status" value="1"/>
</dbReference>
<evidence type="ECO:0000313" key="12">
    <source>
        <dbReference type="EMBL" id="KAL3523294.1"/>
    </source>
</evidence>
<evidence type="ECO:0000256" key="5">
    <source>
        <dbReference type="ARBA" id="ARBA00022825"/>
    </source>
</evidence>
<sequence>MSQSPSLISVSVICHILFLIVSDISLTHASYTEESKVHIIYMGNRPHDDLELITSSHHEMLADVLGSNQASAASMVYSYKHGFSGFAAKLTKSQAQRIADLPDVIQVIPNGFYKLHTTRSWNYLGLSFKSPNNLLHETNMGDGSIIGVLDTGIWPENEAFSDKGLGPIPKKWKGFCESGAAFNATTNCNKKIIGARYFIKGFLAEYGSPFNATEFGDFLSPRDTNGHGTHTSSTAGGSLVANVSYKGLATGTIRGGAPRARLAMYRVCWHGSACSSADVLKGIDEAIHDGVDVLSISLGSDTPLYAEVDKRDIIYFGSFHAVAKGITVVCSAGNEGPSAGSVEDAAPWVLTIAASTIDRSFPTHIILGNNQSFIGQAIYTGKDTGFTKLIYRENLDIGDDRVSYCDFLSQNDTWVAGHMVLCFYKGHSEGPIAAARQSIKKAGALGIIVAKASGKILDDFIDDYPCVQVSYVIGTQLLYYIRSSRNPQVRLLPSKTHIGRPISTSVAYFSSRGPNTITPAILKPDIAAPGVNILAAVVPSDLSFTNEYEMESGTSMAAPHVSGIVALLKSLHPDWSPAAIKSALVTTAWTTDPHSGTPIFTEGDIIKLADPFDFGGGIVNPNSARDPGLIYDMGTRDYHHYLCARGYNNTAISKLVGQVTSCPKNGFSIPDLNFPSITIPDVKGSITISRTVTNVGPVNSKYKANVDSPKGFIVVVKPEILIFDAKTKRISFTVTITTSYKYNTEFCFGSLTWTDGKHNVRSPISVKTEYPELSKN</sequence>
<dbReference type="InterPro" id="IPR000209">
    <property type="entry name" value="Peptidase_S8/S53_dom"/>
</dbReference>
<evidence type="ECO:0000256" key="4">
    <source>
        <dbReference type="ARBA" id="ARBA00022801"/>
    </source>
</evidence>
<dbReference type="Pfam" id="PF17766">
    <property type="entry name" value="fn3_6"/>
    <property type="match status" value="1"/>
</dbReference>
<feature type="active site" description="Charge relay system" evidence="6 7">
    <location>
        <position position="150"/>
    </location>
</feature>
<dbReference type="InterPro" id="IPR045051">
    <property type="entry name" value="SBT"/>
</dbReference>
<keyword evidence="4 7" id="KW-0378">Hydrolase</keyword>
<dbReference type="FunFam" id="3.30.70.80:FF:000002">
    <property type="entry name" value="Subtilisin-like protease SBT5.3"/>
    <property type="match status" value="1"/>
</dbReference>
<keyword evidence="13" id="KW-1185">Reference proteome</keyword>
<dbReference type="PROSITE" id="PS51892">
    <property type="entry name" value="SUBTILASE"/>
    <property type="match status" value="1"/>
</dbReference>
<evidence type="ECO:0000256" key="2">
    <source>
        <dbReference type="ARBA" id="ARBA00022670"/>
    </source>
</evidence>
<comment type="caution">
    <text evidence="12">The sequence shown here is derived from an EMBL/GenBank/DDBJ whole genome shotgun (WGS) entry which is preliminary data.</text>
</comment>
<keyword evidence="3 8" id="KW-0732">Signal</keyword>
<proteinExistence type="inferred from homology"/>
<dbReference type="Pfam" id="PF05922">
    <property type="entry name" value="Inhibitor_I9"/>
    <property type="match status" value="1"/>
</dbReference>
<dbReference type="InterPro" id="IPR023828">
    <property type="entry name" value="Peptidase_S8_Ser-AS"/>
</dbReference>
<dbReference type="InterPro" id="IPR036852">
    <property type="entry name" value="Peptidase_S8/S53_dom_sf"/>
</dbReference>
<feature type="chain" id="PRO_5044841378" evidence="8">
    <location>
        <begin position="30"/>
        <end position="776"/>
    </location>
</feature>
<dbReference type="InterPro" id="IPR034197">
    <property type="entry name" value="Peptidases_S8_3"/>
</dbReference>
<keyword evidence="5 7" id="KW-0720">Serine protease</keyword>
<dbReference type="InterPro" id="IPR037045">
    <property type="entry name" value="S8pro/Inhibitor_I9_sf"/>
</dbReference>
<dbReference type="PANTHER" id="PTHR10795">
    <property type="entry name" value="PROPROTEIN CONVERTASE SUBTILISIN/KEXIN"/>
    <property type="match status" value="1"/>
</dbReference>
<feature type="domain" description="Inhibitor I9" evidence="10">
    <location>
        <begin position="37"/>
        <end position="116"/>
    </location>
</feature>
<dbReference type="FunFam" id="2.60.40.2310:FF:000001">
    <property type="entry name" value="Subtilisin-like protease SBT1.5"/>
    <property type="match status" value="1"/>
</dbReference>
<feature type="signal peptide" evidence="8">
    <location>
        <begin position="1"/>
        <end position="29"/>
    </location>
</feature>
<keyword evidence="2 7" id="KW-0645">Protease</keyword>
<evidence type="ECO:0000259" key="9">
    <source>
        <dbReference type="Pfam" id="PF00082"/>
    </source>
</evidence>
<comment type="similarity">
    <text evidence="1 7">Belongs to the peptidase S8 family.</text>
</comment>
<accession>A0ABD2ZW06</accession>
<dbReference type="CDD" id="cd02120">
    <property type="entry name" value="PA_subtilisin_like"/>
    <property type="match status" value="1"/>
</dbReference>
<dbReference type="Pfam" id="PF00082">
    <property type="entry name" value="Peptidase_S8"/>
    <property type="match status" value="1"/>
</dbReference>
<evidence type="ECO:0000259" key="10">
    <source>
        <dbReference type="Pfam" id="PF05922"/>
    </source>
</evidence>
<dbReference type="SUPFAM" id="SSF52743">
    <property type="entry name" value="Subtilisin-like"/>
    <property type="match status" value="1"/>
</dbReference>
<dbReference type="Gene3D" id="3.30.70.80">
    <property type="entry name" value="Peptidase S8 propeptide/proteinase inhibitor I9"/>
    <property type="match status" value="1"/>
</dbReference>
<dbReference type="EMBL" id="JBJUIK010000007">
    <property type="protein sequence ID" value="KAL3523294.1"/>
    <property type="molecule type" value="Genomic_DNA"/>
</dbReference>
<dbReference type="GO" id="GO:0006508">
    <property type="term" value="P:proteolysis"/>
    <property type="evidence" value="ECO:0007669"/>
    <property type="project" value="UniProtKB-KW"/>
</dbReference>
<dbReference type="FunFam" id="3.50.30.30:FF:000005">
    <property type="entry name" value="subtilisin-like protease SBT1.5"/>
    <property type="match status" value="1"/>
</dbReference>
<name>A0ABD2ZW06_9GENT</name>
<evidence type="ECO:0000256" key="6">
    <source>
        <dbReference type="PIRSR" id="PIRSR615500-1"/>
    </source>
</evidence>
<evidence type="ECO:0000313" key="13">
    <source>
        <dbReference type="Proteomes" id="UP001630127"/>
    </source>
</evidence>
<evidence type="ECO:0000256" key="3">
    <source>
        <dbReference type="ARBA" id="ARBA00022729"/>
    </source>
</evidence>
<protein>
    <submittedName>
        <fullName evidence="12">Uncharacterized protein</fullName>
    </submittedName>
</protein>
<feature type="active site" description="Charge relay system" evidence="6 7">
    <location>
        <position position="227"/>
    </location>
</feature>
<dbReference type="AlphaFoldDB" id="A0ABD2ZW06"/>
<feature type="domain" description="Subtilisin-like protease fibronectin type-III" evidence="11">
    <location>
        <begin position="671"/>
        <end position="766"/>
    </location>
</feature>
<feature type="domain" description="Peptidase S8/S53" evidence="9">
    <location>
        <begin position="141"/>
        <end position="591"/>
    </location>
</feature>
<dbReference type="Proteomes" id="UP001630127">
    <property type="component" value="Unassembled WGS sequence"/>
</dbReference>
<dbReference type="InterPro" id="IPR015500">
    <property type="entry name" value="Peptidase_S8_subtilisin-rel"/>
</dbReference>
<dbReference type="Gene3D" id="3.40.50.200">
    <property type="entry name" value="Peptidase S8/S53 domain"/>
    <property type="match status" value="1"/>
</dbReference>
<organism evidence="12 13">
    <name type="scientific">Cinchona calisaya</name>
    <dbReference type="NCBI Taxonomy" id="153742"/>
    <lineage>
        <taxon>Eukaryota</taxon>
        <taxon>Viridiplantae</taxon>
        <taxon>Streptophyta</taxon>
        <taxon>Embryophyta</taxon>
        <taxon>Tracheophyta</taxon>
        <taxon>Spermatophyta</taxon>
        <taxon>Magnoliopsida</taxon>
        <taxon>eudicotyledons</taxon>
        <taxon>Gunneridae</taxon>
        <taxon>Pentapetalae</taxon>
        <taxon>asterids</taxon>
        <taxon>lamiids</taxon>
        <taxon>Gentianales</taxon>
        <taxon>Rubiaceae</taxon>
        <taxon>Cinchonoideae</taxon>
        <taxon>Cinchoneae</taxon>
        <taxon>Cinchona</taxon>
    </lineage>
</organism>